<organism evidence="1 2">
    <name type="scientific">Macrolepiota fuliginosa MF-IS2</name>
    <dbReference type="NCBI Taxonomy" id="1400762"/>
    <lineage>
        <taxon>Eukaryota</taxon>
        <taxon>Fungi</taxon>
        <taxon>Dikarya</taxon>
        <taxon>Basidiomycota</taxon>
        <taxon>Agaricomycotina</taxon>
        <taxon>Agaricomycetes</taxon>
        <taxon>Agaricomycetidae</taxon>
        <taxon>Agaricales</taxon>
        <taxon>Agaricineae</taxon>
        <taxon>Agaricaceae</taxon>
        <taxon>Macrolepiota</taxon>
    </lineage>
</organism>
<keyword evidence="2" id="KW-1185">Reference proteome</keyword>
<protein>
    <submittedName>
        <fullName evidence="1">Uncharacterized protein</fullName>
    </submittedName>
</protein>
<name>A0A9P6BUD2_9AGAR</name>
<evidence type="ECO:0000313" key="2">
    <source>
        <dbReference type="Proteomes" id="UP000807342"/>
    </source>
</evidence>
<comment type="caution">
    <text evidence="1">The sequence shown here is derived from an EMBL/GenBank/DDBJ whole genome shotgun (WGS) entry which is preliminary data.</text>
</comment>
<sequence length="115" mass="13045">MRRMEDIFESPLKSQNLVPFCSIRVPGPQTHLLSLLENVNYRRLLGADLSVFGSLMYYVLYEDHYKAALDALRERKVVTYATLPSLGVDKARLMNSTIRCVGSQILVELDKPVVS</sequence>
<proteinExistence type="predicted"/>
<reference evidence="1" key="1">
    <citation type="submission" date="2020-11" db="EMBL/GenBank/DDBJ databases">
        <authorList>
            <consortium name="DOE Joint Genome Institute"/>
            <person name="Ahrendt S."/>
            <person name="Riley R."/>
            <person name="Andreopoulos W."/>
            <person name="Labutti K."/>
            <person name="Pangilinan J."/>
            <person name="Ruiz-Duenas F.J."/>
            <person name="Barrasa J.M."/>
            <person name="Sanchez-Garcia M."/>
            <person name="Camarero S."/>
            <person name="Miyauchi S."/>
            <person name="Serrano A."/>
            <person name="Linde D."/>
            <person name="Babiker R."/>
            <person name="Drula E."/>
            <person name="Ayuso-Fernandez I."/>
            <person name="Pacheco R."/>
            <person name="Padilla G."/>
            <person name="Ferreira P."/>
            <person name="Barriuso J."/>
            <person name="Kellner H."/>
            <person name="Castanera R."/>
            <person name="Alfaro M."/>
            <person name="Ramirez L."/>
            <person name="Pisabarro A.G."/>
            <person name="Kuo A."/>
            <person name="Tritt A."/>
            <person name="Lipzen A."/>
            <person name="He G."/>
            <person name="Yan M."/>
            <person name="Ng V."/>
            <person name="Cullen D."/>
            <person name="Martin F."/>
            <person name="Rosso M.-N."/>
            <person name="Henrissat B."/>
            <person name="Hibbett D."/>
            <person name="Martinez A.T."/>
            <person name="Grigoriev I.V."/>
        </authorList>
    </citation>
    <scope>NUCLEOTIDE SEQUENCE</scope>
    <source>
        <strain evidence="1">MF-IS2</strain>
    </source>
</reference>
<evidence type="ECO:0000313" key="1">
    <source>
        <dbReference type="EMBL" id="KAF9439671.1"/>
    </source>
</evidence>
<gene>
    <name evidence="1" type="ORF">P691DRAFT_805960</name>
</gene>
<accession>A0A9P6BUD2</accession>
<dbReference type="EMBL" id="MU153693">
    <property type="protein sequence ID" value="KAF9439671.1"/>
    <property type="molecule type" value="Genomic_DNA"/>
</dbReference>
<dbReference type="Proteomes" id="UP000807342">
    <property type="component" value="Unassembled WGS sequence"/>
</dbReference>
<dbReference type="AlphaFoldDB" id="A0A9P6BUD2"/>